<dbReference type="GO" id="GO:0043138">
    <property type="term" value="F:3'-5' DNA helicase activity"/>
    <property type="evidence" value="ECO:0007669"/>
    <property type="project" value="TreeGrafter"/>
</dbReference>
<keyword evidence="2" id="KW-0547">Nucleotide-binding</keyword>
<name>K9P263_CYAGP</name>
<keyword evidence="9" id="KW-0347">Helicase</keyword>
<dbReference type="PANTHER" id="PTHR47957">
    <property type="entry name" value="ATP-DEPENDENT HELICASE HRQ1"/>
    <property type="match status" value="1"/>
</dbReference>
<keyword evidence="4" id="KW-0862">Zinc</keyword>
<dbReference type="Pfam" id="PF00270">
    <property type="entry name" value="DEAD"/>
    <property type="match status" value="1"/>
</dbReference>
<proteinExistence type="predicted"/>
<dbReference type="KEGG" id="cgc:Cyagr_0245"/>
<dbReference type="STRING" id="292564.Cyagr_0245"/>
<dbReference type="Gene3D" id="3.40.50.300">
    <property type="entry name" value="P-loop containing nucleotide triphosphate hydrolases"/>
    <property type="match status" value="2"/>
</dbReference>
<feature type="domain" description="Helicase ATP-binding" evidence="7">
    <location>
        <begin position="83"/>
        <end position="283"/>
    </location>
</feature>
<dbReference type="EMBL" id="CP003495">
    <property type="protein sequence ID" value="AFY27447.1"/>
    <property type="molecule type" value="Genomic_DNA"/>
</dbReference>
<evidence type="ECO:0000259" key="7">
    <source>
        <dbReference type="PROSITE" id="PS51192"/>
    </source>
</evidence>
<dbReference type="PATRIC" id="fig|292564.3.peg.228"/>
<evidence type="ECO:0000256" key="1">
    <source>
        <dbReference type="ARBA" id="ARBA00022723"/>
    </source>
</evidence>
<evidence type="ECO:0000256" key="6">
    <source>
        <dbReference type="SAM" id="Coils"/>
    </source>
</evidence>
<dbReference type="HOGENOM" id="CLU_001338_1_0_3"/>
<evidence type="ECO:0000256" key="2">
    <source>
        <dbReference type="ARBA" id="ARBA00022741"/>
    </source>
</evidence>
<keyword evidence="9" id="KW-0378">Hydrolase</keyword>
<dbReference type="SUPFAM" id="SSF52540">
    <property type="entry name" value="P-loop containing nucleoside triphosphate hydrolases"/>
    <property type="match status" value="2"/>
</dbReference>
<reference evidence="10" key="1">
    <citation type="journal article" date="2013" name="Proc. Natl. Acad. Sci. U.S.A.">
        <title>Improving the coverage of the cyanobacterial phylum using diversity-driven genome sequencing.</title>
        <authorList>
            <person name="Shih P.M."/>
            <person name="Wu D."/>
            <person name="Latifi A."/>
            <person name="Axen S.D."/>
            <person name="Fewer D.P."/>
            <person name="Talla E."/>
            <person name="Calteau A."/>
            <person name="Cai F."/>
            <person name="Tandeau de Marsac N."/>
            <person name="Rippka R."/>
            <person name="Herdman M."/>
            <person name="Sivonen K."/>
            <person name="Coursin T."/>
            <person name="Laurent T."/>
            <person name="Goodwin L."/>
            <person name="Nolan M."/>
            <person name="Davenport K.W."/>
            <person name="Han C.S."/>
            <person name="Rubin E.M."/>
            <person name="Eisen J.A."/>
            <person name="Woyke T."/>
            <person name="Gugger M."/>
            <person name="Kerfeld C.A."/>
        </authorList>
    </citation>
    <scope>NUCLEOTIDE SEQUENCE [LARGE SCALE GENOMIC DNA]</scope>
    <source>
        <strain evidence="10">ATCC 27147 / PCC 6307</strain>
    </source>
</reference>
<dbReference type="SMART" id="SM00490">
    <property type="entry name" value="HELICc"/>
    <property type="match status" value="1"/>
</dbReference>
<dbReference type="InterPro" id="IPR011545">
    <property type="entry name" value="DEAD/DEAH_box_helicase_dom"/>
</dbReference>
<keyword evidence="6" id="KW-0175">Coiled coil</keyword>
<dbReference type="Proteomes" id="UP000010388">
    <property type="component" value="Chromosome"/>
</dbReference>
<dbReference type="InterPro" id="IPR014001">
    <property type="entry name" value="Helicase_ATP-bd"/>
</dbReference>
<dbReference type="OrthoDB" id="9774462at2"/>
<keyword evidence="3" id="KW-0863">Zinc-finger</keyword>
<organism evidence="9 10">
    <name type="scientific">Cyanobium gracile (strain ATCC 27147 / PCC 6307)</name>
    <dbReference type="NCBI Taxonomy" id="292564"/>
    <lineage>
        <taxon>Bacteria</taxon>
        <taxon>Bacillati</taxon>
        <taxon>Cyanobacteriota</taxon>
        <taxon>Cyanophyceae</taxon>
        <taxon>Synechococcales</taxon>
        <taxon>Prochlorococcaceae</taxon>
        <taxon>Cyanobium</taxon>
    </lineage>
</organism>
<evidence type="ECO:0000256" key="5">
    <source>
        <dbReference type="ARBA" id="ARBA00022840"/>
    </source>
</evidence>
<sequence>MLPSVVASELEQVAADAIRTAFHPTTPGFAGLIDRFLDDRERLFKGPYVTVALPFHQGSSRNWFPQIPLPFPPYRHQEKAFDRLLPGSPRNTLVATGTGSGKTECFLLPLLEHCRQQHAQGIRGIKAILIYPMNALATDQARRLADLIHTIPALAGLRAGLYIGSDDEAKTAAMTASSVITDKDALHKAPPDILLTNYKQLDYLLIQPHVQSLWEHNGRLSDGTSVLRYLVVDEFHSFDGAQGTDLACLIRRLRDRLHCPGEELVCVGTSATLGGPESREAMLTYAGQIFASRFESAALIEEERLSPEEFFTGHTAYGDPDNGGLFALPLPGLDAVDRLDPEHATAAEAYIATQAALWLGDTLPSPPEGNVHDDGWRLALGWQLGTLPAVHNLVRQAAGTCSIEELLERFSRQLGLGDRYPRRYRVLLLESLLALVAHARRSTTRLDGQAVVVPWLNLRVQLWLRELKRMVASVEAEPQLRHSDDLAGSDISLHLPVVHCRDCGATAWTSTVLNSGSNRLDRANNLRSFYKAFFSGAPELRYLFPQGPAARADSCSHQLCASCLSFHPAKELVEATPTGALPVCPTCQSRELVPVDIPDCSTVDEHNHPRVSRDCPYCNAQQGLLLIGSSAANLTSTWSASLFASAFNGDKKLLAFSDSVQDAAHRAGFIAGRAYRTSFRTALTTTVQQADGPLPLDALQERLISHWQQRFPNPVDFAATFIPHDLEWLSEWDALQQQLTPSLEASGTLMRYGCDRLRWDVAAEFGYRARLGSSVEQAGALAAAADPAAVNKLLPGLLGRLENEIEPLRGLRLGQLQQLVVGLLQHLRQRGGLALPELVGREGKTSEYLDSGGENTYPFNQIPYLPGFGRNSTRPIFLTSFRGKGRFEQLVRESGRPTWAQHWLLRTLSPAAPLDAEQQKEALHAVVDALGQAGLLLQFSGPRNERIWAIPPAVITVSSEAHAVRCEDCGDRHSVPTEQLSLWDGLPCQVRHCAGRYRPDPRGGLQLYRRLYQRGEVHRIVAREHTGLLERGDRERLETQFIRGEFRSDPNLLSATSTLEMGINIGDLSSVLLASVPPEPANYLQRIGRAGRRDGNAMVGTVVTGTAHDLYFFSDPREMLQGQVNPPGCYLDAAAILRRQLLAYSLDRWVASGLDHLALPRKLKPVLDAVEKASAGSIPEQFPYTWLGWVQAQQLDLLERFCALFGEELQPASRRDLGLFLLTPAAGAGGDGAFDAPFAAPFAEELLARLRDLVAERKRLGAEARKLRERFNKLCERPDDGLTPEERDAKDAIRREQFAYNQLRKDLDSRPLLAMLTDEGFLPNYAFPESGVTLKSVLWRKLPGRSGEGRSGAGRRSEELPPLSYERPANVAIRELVPDGQFYAQGRRVKVDQVDPNLNKPERWRFCPSCSYTSRETEDDFTRKECPRCGHSGYADHGQIKEMARLRQVQATTEDARSRFGDDSDERNPLFFHRELLIVPDHSRREISLAIADEDFPFGAEYLASTTFREINFGEQAVVGATHAIAGKALKVKGFELCRHCGKVQHGPPKATNHTWACKYRDKPDDAQLRQLLFMYREFNSEALRFLLPGASFWDEAGQPSFIGALHLGLRQRFGGKVDLLQSALGEEPQPGSQQRKTFLYLFDSVPGGTGYVRQLIEAGAKDLRSVFEQSLQTLQACSCSDGCYRCIFMYRQRFDRERTSKRRAIEQLQSILRRWDDLHPTDSSLSEVVINTRAESELELRFIEKLREGKGAPPGVTVTLRDDFIKGNKGYLLTFSSAQGHNGSPALVSWKVEQQVPIGEAEGVRAFSRADFLLTPTAGGKPIAIYTDGWEYHRGRLATDAEQRMALQRSGRYLFWALSWDDVVEALPTAQLPLDPNGLTVGVIPAFASKPETFIARWWPPGLLDSLSVPPPLMPRQAQLASSLQLLMAYLANPSEALWQGMAQQFCLAQASPLAIDSPELTAAAETLALGAHVQEWQGAEPSRRVGQHLTPAPGLQIHNLVDMGLHERRHPAASFRAIHLQADAAGPEPQRQATWREWLRQGNLFQFLPHLLLSTPGWGGNEEPAAVDPPQVWVSASTGENPPDGPAAQEAAAAGQQRAWLELGRYAPQQAQPLLVALAAAWQRSDLPMPEQAFELEGTRGEVLAQAELAWPEQRLAVTVDQTDADAFAAAGWRCWPLEDPPGSTAAAIREALATS</sequence>
<dbReference type="Pfam" id="PF00271">
    <property type="entry name" value="Helicase_C"/>
    <property type="match status" value="1"/>
</dbReference>
<evidence type="ECO:0000256" key="3">
    <source>
        <dbReference type="ARBA" id="ARBA00022771"/>
    </source>
</evidence>
<evidence type="ECO:0000313" key="10">
    <source>
        <dbReference type="Proteomes" id="UP000010388"/>
    </source>
</evidence>
<dbReference type="SMART" id="SM00487">
    <property type="entry name" value="DEXDc"/>
    <property type="match status" value="1"/>
</dbReference>
<dbReference type="RefSeq" id="WP_015107906.1">
    <property type="nucleotide sequence ID" value="NC_019675.1"/>
</dbReference>
<dbReference type="PANTHER" id="PTHR47957:SF3">
    <property type="entry name" value="ATP-DEPENDENT HELICASE HRQ1"/>
    <property type="match status" value="1"/>
</dbReference>
<dbReference type="InterPro" id="IPR027417">
    <property type="entry name" value="P-loop_NTPase"/>
</dbReference>
<dbReference type="PROSITE" id="PS51192">
    <property type="entry name" value="HELICASE_ATP_BIND_1"/>
    <property type="match status" value="1"/>
</dbReference>
<dbReference type="GO" id="GO:0006289">
    <property type="term" value="P:nucleotide-excision repair"/>
    <property type="evidence" value="ECO:0007669"/>
    <property type="project" value="TreeGrafter"/>
</dbReference>
<dbReference type="InterPro" id="IPR001650">
    <property type="entry name" value="Helicase_C-like"/>
</dbReference>
<accession>K9P263</accession>
<feature type="domain" description="Helicase C-terminal" evidence="8">
    <location>
        <begin position="976"/>
        <end position="1137"/>
    </location>
</feature>
<evidence type="ECO:0000259" key="8">
    <source>
        <dbReference type="PROSITE" id="PS51194"/>
    </source>
</evidence>
<dbReference type="InterPro" id="IPR018973">
    <property type="entry name" value="MZB"/>
</dbReference>
<keyword evidence="5" id="KW-0067">ATP-binding</keyword>
<dbReference type="PROSITE" id="PS00518">
    <property type="entry name" value="ZF_RING_1"/>
    <property type="match status" value="1"/>
</dbReference>
<dbReference type="GO" id="GO:0008270">
    <property type="term" value="F:zinc ion binding"/>
    <property type="evidence" value="ECO:0007669"/>
    <property type="project" value="UniProtKB-KW"/>
</dbReference>
<feature type="coiled-coil region" evidence="6">
    <location>
        <begin position="1243"/>
        <end position="1277"/>
    </location>
</feature>
<dbReference type="GO" id="GO:0036297">
    <property type="term" value="P:interstrand cross-link repair"/>
    <property type="evidence" value="ECO:0007669"/>
    <property type="project" value="TreeGrafter"/>
</dbReference>
<dbReference type="GO" id="GO:0003676">
    <property type="term" value="F:nucleic acid binding"/>
    <property type="evidence" value="ECO:0007669"/>
    <property type="project" value="InterPro"/>
</dbReference>
<evidence type="ECO:0000256" key="4">
    <source>
        <dbReference type="ARBA" id="ARBA00022833"/>
    </source>
</evidence>
<protein>
    <submittedName>
        <fullName evidence="9">Helicase family protein with metal-binding cysteine cluster</fullName>
    </submittedName>
</protein>
<dbReference type="InterPro" id="IPR017907">
    <property type="entry name" value="Znf_RING_CS"/>
</dbReference>
<dbReference type="Pfam" id="PF09369">
    <property type="entry name" value="MZB"/>
    <property type="match status" value="1"/>
</dbReference>
<evidence type="ECO:0000313" key="9">
    <source>
        <dbReference type="EMBL" id="AFY27447.1"/>
    </source>
</evidence>
<dbReference type="GO" id="GO:0005524">
    <property type="term" value="F:ATP binding"/>
    <property type="evidence" value="ECO:0007669"/>
    <property type="project" value="UniProtKB-KW"/>
</dbReference>
<gene>
    <name evidence="9" type="ordered locus">Cyagr_0245</name>
</gene>
<dbReference type="PROSITE" id="PS51194">
    <property type="entry name" value="HELICASE_CTER"/>
    <property type="match status" value="1"/>
</dbReference>
<keyword evidence="1" id="KW-0479">Metal-binding</keyword>
<dbReference type="eggNOG" id="COG1201">
    <property type="taxonomic scope" value="Bacteria"/>
</dbReference>
<dbReference type="eggNOG" id="COG1205">
    <property type="taxonomic scope" value="Bacteria"/>
</dbReference>